<dbReference type="OrthoDB" id="2384430at2759"/>
<protein>
    <submittedName>
        <fullName evidence="2">Uncharacterized protein</fullName>
    </submittedName>
</protein>
<dbReference type="InterPro" id="IPR011990">
    <property type="entry name" value="TPR-like_helical_dom_sf"/>
</dbReference>
<dbReference type="SUPFAM" id="SSF81901">
    <property type="entry name" value="HCP-like"/>
    <property type="match status" value="1"/>
</dbReference>
<organism evidence="2 3">
    <name type="scientific">Genlisea aurea</name>
    <dbReference type="NCBI Taxonomy" id="192259"/>
    <lineage>
        <taxon>Eukaryota</taxon>
        <taxon>Viridiplantae</taxon>
        <taxon>Streptophyta</taxon>
        <taxon>Embryophyta</taxon>
        <taxon>Tracheophyta</taxon>
        <taxon>Spermatophyta</taxon>
        <taxon>Magnoliopsida</taxon>
        <taxon>eudicotyledons</taxon>
        <taxon>Gunneridae</taxon>
        <taxon>Pentapetalae</taxon>
        <taxon>asterids</taxon>
        <taxon>lamiids</taxon>
        <taxon>Lamiales</taxon>
        <taxon>Lentibulariaceae</taxon>
        <taxon>Genlisea</taxon>
    </lineage>
</organism>
<dbReference type="AlphaFoldDB" id="S8C7B0"/>
<evidence type="ECO:0000313" key="2">
    <source>
        <dbReference type="EMBL" id="EPS60291.1"/>
    </source>
</evidence>
<accession>S8C7B0</accession>
<sequence length="161" mass="17965">MGRSIQSPQFARIIQSLGQRPRRSAQSKRQSEPVRTLSTPEPPASSGTGRKLRIDARRMDAAAENSENRQQRLPLSEVVADCVKRWFQDTLKEARNGDASMQLLLGQMYYNGYGVARDPQKGRACISRASKNRSSVWKIGDKHPGYNASDSDSDDLKQASK</sequence>
<evidence type="ECO:0000313" key="3">
    <source>
        <dbReference type="Proteomes" id="UP000015453"/>
    </source>
</evidence>
<dbReference type="EMBL" id="AUSU01007675">
    <property type="protein sequence ID" value="EPS60291.1"/>
    <property type="molecule type" value="Genomic_DNA"/>
</dbReference>
<feature type="region of interest" description="Disordered" evidence="1">
    <location>
        <begin position="1"/>
        <end position="72"/>
    </location>
</feature>
<evidence type="ECO:0000256" key="1">
    <source>
        <dbReference type="SAM" id="MobiDB-lite"/>
    </source>
</evidence>
<keyword evidence="3" id="KW-1185">Reference proteome</keyword>
<reference evidence="2 3" key="1">
    <citation type="journal article" date="2013" name="BMC Genomics">
        <title>The miniature genome of a carnivorous plant Genlisea aurea contains a low number of genes and short non-coding sequences.</title>
        <authorList>
            <person name="Leushkin E.V."/>
            <person name="Sutormin R.A."/>
            <person name="Nabieva E.R."/>
            <person name="Penin A.A."/>
            <person name="Kondrashov A.S."/>
            <person name="Logacheva M.D."/>
        </authorList>
    </citation>
    <scope>NUCLEOTIDE SEQUENCE [LARGE SCALE GENOMIC DNA]</scope>
</reference>
<dbReference type="Gene3D" id="1.25.40.10">
    <property type="entry name" value="Tetratricopeptide repeat domain"/>
    <property type="match status" value="1"/>
</dbReference>
<dbReference type="Proteomes" id="UP000015453">
    <property type="component" value="Unassembled WGS sequence"/>
</dbReference>
<name>S8C7B0_9LAMI</name>
<feature type="compositionally biased region" description="Basic and acidic residues" evidence="1">
    <location>
        <begin position="52"/>
        <end position="70"/>
    </location>
</feature>
<dbReference type="SMART" id="SM00671">
    <property type="entry name" value="SEL1"/>
    <property type="match status" value="1"/>
</dbReference>
<proteinExistence type="predicted"/>
<dbReference type="PANTHER" id="PTHR36792">
    <property type="entry name" value="EXPRESSED PROTEIN"/>
    <property type="match status" value="1"/>
</dbReference>
<gene>
    <name evidence="2" type="ORF">M569_14514</name>
</gene>
<dbReference type="PANTHER" id="PTHR36792:SF15">
    <property type="entry name" value="SEL1 REPEAT-CONTAINING PROTEIN"/>
    <property type="match status" value="1"/>
</dbReference>
<dbReference type="InterPro" id="IPR006597">
    <property type="entry name" value="Sel1-like"/>
</dbReference>
<feature type="region of interest" description="Disordered" evidence="1">
    <location>
        <begin position="126"/>
        <end position="161"/>
    </location>
</feature>
<comment type="caution">
    <text evidence="2">The sequence shown here is derived from an EMBL/GenBank/DDBJ whole genome shotgun (WGS) entry which is preliminary data.</text>
</comment>